<evidence type="ECO:0000313" key="3">
    <source>
        <dbReference type="Proteomes" id="UP000263517"/>
    </source>
</evidence>
<dbReference type="RefSeq" id="WP_272965735.1">
    <property type="nucleotide sequence ID" value="NZ_CALBIY010000100.1"/>
</dbReference>
<dbReference type="AlphaFoldDB" id="A0A358DTU7"/>
<organism evidence="2 4">
    <name type="scientific">Alteromonas australica</name>
    <dbReference type="NCBI Taxonomy" id="589873"/>
    <lineage>
        <taxon>Bacteria</taxon>
        <taxon>Pseudomonadati</taxon>
        <taxon>Pseudomonadota</taxon>
        <taxon>Gammaproteobacteria</taxon>
        <taxon>Alteromonadales</taxon>
        <taxon>Alteromonadaceae</taxon>
        <taxon>Alteromonas/Salinimonas group</taxon>
        <taxon>Alteromonas</taxon>
    </lineage>
</organism>
<evidence type="ECO:0008006" key="5">
    <source>
        <dbReference type="Google" id="ProtNLM"/>
    </source>
</evidence>
<sequence length="92" mass="10597">MKVYQINYDLRNQRNYQDLIAKIKSYGTWAKPLESCWLIVTEQSASQIRDSLSSVMDNDDGLLVTRLQGEAAWRNLSSDLSSWLKEKLEQAA</sequence>
<dbReference type="Proteomes" id="UP000263517">
    <property type="component" value="Unassembled WGS sequence"/>
</dbReference>
<protein>
    <recommendedName>
        <fullName evidence="5">SinR family protein</fullName>
    </recommendedName>
</protein>
<evidence type="ECO:0000313" key="4">
    <source>
        <dbReference type="Proteomes" id="UP000264779"/>
    </source>
</evidence>
<dbReference type="Proteomes" id="UP000264779">
    <property type="component" value="Unassembled WGS sequence"/>
</dbReference>
<evidence type="ECO:0000313" key="2">
    <source>
        <dbReference type="EMBL" id="HBU49686.1"/>
    </source>
</evidence>
<gene>
    <name evidence="1" type="ORF">DCW74_00570</name>
    <name evidence="2" type="ORF">DEB45_00380</name>
</gene>
<reference evidence="3 4" key="1">
    <citation type="journal article" date="2018" name="Nat. Biotechnol.">
        <title>A standardized bacterial taxonomy based on genome phylogeny substantially revises the tree of life.</title>
        <authorList>
            <person name="Parks D.H."/>
            <person name="Chuvochina M."/>
            <person name="Waite D.W."/>
            <person name="Rinke C."/>
            <person name="Skarshewski A."/>
            <person name="Chaumeil P.A."/>
            <person name="Hugenholtz P."/>
        </authorList>
    </citation>
    <scope>NUCLEOTIDE SEQUENCE [LARGE SCALE GENOMIC DNA]</scope>
    <source>
        <strain evidence="2">UBA11621</strain>
        <strain evidence="1">UBA11978</strain>
    </source>
</reference>
<evidence type="ECO:0000313" key="1">
    <source>
        <dbReference type="EMBL" id="HAW74212.1"/>
    </source>
</evidence>
<proteinExistence type="predicted"/>
<accession>A0A358DTU7</accession>
<name>A0A358DTU7_9ALTE</name>
<comment type="caution">
    <text evidence="2">The sequence shown here is derived from an EMBL/GenBank/DDBJ whole genome shotgun (WGS) entry which is preliminary data.</text>
</comment>
<dbReference type="EMBL" id="DNAN01000021">
    <property type="protein sequence ID" value="HAW74212.1"/>
    <property type="molecule type" value="Genomic_DNA"/>
</dbReference>
<dbReference type="EMBL" id="DONK01000003">
    <property type="protein sequence ID" value="HBU49686.1"/>
    <property type="molecule type" value="Genomic_DNA"/>
</dbReference>